<accession>A0A3P1VW49</accession>
<organism evidence="2">
    <name type="scientific">Fusobacterium nucleatum</name>
    <dbReference type="NCBI Taxonomy" id="851"/>
    <lineage>
        <taxon>Bacteria</taxon>
        <taxon>Fusobacteriati</taxon>
        <taxon>Fusobacteriota</taxon>
        <taxon>Fusobacteriia</taxon>
        <taxon>Fusobacteriales</taxon>
        <taxon>Fusobacteriaceae</taxon>
        <taxon>Fusobacterium</taxon>
    </lineage>
</organism>
<gene>
    <name evidence="2" type="ORF">EII28_02740</name>
</gene>
<comment type="caution">
    <text evidence="2">The sequence shown here is derived from an EMBL/GenBank/DDBJ whole genome shotgun (WGS) entry which is preliminary data.</text>
</comment>
<dbReference type="AlphaFoldDB" id="A0A3P1VW49"/>
<evidence type="ECO:0000313" key="2">
    <source>
        <dbReference type="EMBL" id="RRD37985.1"/>
    </source>
</evidence>
<keyword evidence="1" id="KW-0175">Coiled coil</keyword>
<evidence type="ECO:0000256" key="1">
    <source>
        <dbReference type="SAM" id="Coils"/>
    </source>
</evidence>
<name>A0A3P1VW49_FUSNU</name>
<sequence>MEILKKFGLILILVLEIIAFLKCIKKPKETSKENLIENEKEDLENKNLSIYELIKTSIQSNGELPEDFKLPQKDPNGVPWADGAMDGVFVYHTVRNEENIDALKNIVFQISERKFEEAQTNLDKLDFSMISRRYSLLNWIIQEEEKINLNNLYEFATFQLTNSKNIELIKFCLSVLTIMNIETDKDTIEKVKTLALSDEFTLYCLDILVYCLDILVQLEDSNDEIFEIAKKVKGWGRIYTIEYLQATNNEIKEWILEEGCHNNVLPAYTACTCAKKINLVEILNEDKISNKKFNDISYLMNALLDEEAITGISTLEDKELLIERYLEKAKTLSSTEEDYYAVITLKEYIKNNKEINDELIKICDEILNSEKTRNNVKELLKEGYGYNIAKYLGIDIDKYILEYLQDNPLKNPYIVFNISERENMEKLVSLIEKKLTLEKLEGAPTDKFYSKNEENKEYIFLDTIIKKLGNFGRTERNFVVTVYPVEPTASMDEPENFIGIGENLIICALNSPYVDIRYGAVNTLESWKEKGYILSNEIVKNIKNLEKIEVDEELKIKLNKLLK</sequence>
<feature type="coiled-coil region" evidence="1">
    <location>
        <begin position="315"/>
        <end position="365"/>
    </location>
</feature>
<protein>
    <submittedName>
        <fullName evidence="2">Uncharacterized protein</fullName>
    </submittedName>
</protein>
<dbReference type="EMBL" id="RQZD01000004">
    <property type="protein sequence ID" value="RRD37985.1"/>
    <property type="molecule type" value="Genomic_DNA"/>
</dbReference>
<proteinExistence type="predicted"/>
<reference evidence="2" key="1">
    <citation type="submission" date="2018-11" db="EMBL/GenBank/DDBJ databases">
        <title>Genomes From Bacteria Associated with the Canine Oral Cavity: a Test Case for Automated Genome-Based Taxonomic Assignment.</title>
        <authorList>
            <person name="Coil D.A."/>
            <person name="Jospin G."/>
            <person name="Darling A.E."/>
            <person name="Wallis C."/>
            <person name="Davis I.J."/>
            <person name="Harris S."/>
            <person name="Eisen J.A."/>
            <person name="Holcombe L.J."/>
            <person name="O'Flynn C."/>
        </authorList>
    </citation>
    <scope>NUCLEOTIDE SEQUENCE [LARGE SCALE GENOMIC DNA]</scope>
    <source>
        <strain evidence="2">OH5060</strain>
    </source>
</reference>